<comment type="caution">
    <text evidence="1">The sequence shown here is derived from an EMBL/GenBank/DDBJ whole genome shotgun (WGS) entry which is preliminary data.</text>
</comment>
<keyword evidence="2" id="KW-1185">Reference proteome</keyword>
<proteinExistence type="predicted"/>
<protein>
    <submittedName>
        <fullName evidence="1">883_t:CDS:1</fullName>
    </submittedName>
</protein>
<dbReference type="Proteomes" id="UP000789860">
    <property type="component" value="Unassembled WGS sequence"/>
</dbReference>
<evidence type="ECO:0000313" key="1">
    <source>
        <dbReference type="EMBL" id="CAG8476140.1"/>
    </source>
</evidence>
<organism evidence="1 2">
    <name type="scientific">Scutellospora calospora</name>
    <dbReference type="NCBI Taxonomy" id="85575"/>
    <lineage>
        <taxon>Eukaryota</taxon>
        <taxon>Fungi</taxon>
        <taxon>Fungi incertae sedis</taxon>
        <taxon>Mucoromycota</taxon>
        <taxon>Glomeromycotina</taxon>
        <taxon>Glomeromycetes</taxon>
        <taxon>Diversisporales</taxon>
        <taxon>Gigasporaceae</taxon>
        <taxon>Scutellospora</taxon>
    </lineage>
</organism>
<name>A0ACA9KIW2_9GLOM</name>
<reference evidence="1" key="1">
    <citation type="submission" date="2021-06" db="EMBL/GenBank/DDBJ databases">
        <authorList>
            <person name="Kallberg Y."/>
            <person name="Tangrot J."/>
            <person name="Rosling A."/>
        </authorList>
    </citation>
    <scope>NUCLEOTIDE SEQUENCE</scope>
    <source>
        <strain evidence="1">AU212A</strain>
    </source>
</reference>
<sequence>MSEINIHRVFNFFQNNEENTKTTCNFCFKEYDIPLNISTAKSHISSKHPEEWKNVRLLTRKRKSIQKNINLNQENDNNNKFETQSNTSSNSFKSVKYIGKDVEISLPKEMTIEHNIE</sequence>
<dbReference type="EMBL" id="CAJVPM010001899">
    <property type="protein sequence ID" value="CAG8476140.1"/>
    <property type="molecule type" value="Genomic_DNA"/>
</dbReference>
<gene>
    <name evidence="1" type="ORF">SCALOS_LOCUS2232</name>
</gene>
<evidence type="ECO:0000313" key="2">
    <source>
        <dbReference type="Proteomes" id="UP000789860"/>
    </source>
</evidence>
<accession>A0ACA9KIW2</accession>